<name>W5TQN4_9NOCA</name>
<feature type="domain" description="HTH tetR-type" evidence="3">
    <location>
        <begin position="1"/>
        <end position="60"/>
    </location>
</feature>
<gene>
    <name evidence="4" type="ORF">NONO_c47720</name>
</gene>
<dbReference type="PROSITE" id="PS50977">
    <property type="entry name" value="HTH_TETR_2"/>
    <property type="match status" value="1"/>
</dbReference>
<dbReference type="InterPro" id="IPR009057">
    <property type="entry name" value="Homeodomain-like_sf"/>
</dbReference>
<dbReference type="Gene3D" id="1.10.10.60">
    <property type="entry name" value="Homeodomain-like"/>
    <property type="match status" value="1"/>
</dbReference>
<dbReference type="PATRIC" id="fig|1415166.3.peg.4913"/>
<protein>
    <submittedName>
        <fullName evidence="4">Putative transcriptional regulator, TetR family</fullName>
    </submittedName>
</protein>
<sequence>MRRDKLMAAGLQLYGTEGYNAGTVARVCALANLSTRQFYEEFASRDDLLFALYDRGQEISGRFLAEAWAEAPAREYTRDLIHRNIAAYVDSFIDDPRWATLLFVTVIGVSPELEAHRRRTRENWIGVQCAIAEELVRQGRIPHREFRPIVVAFVGAIDGLVYDWCHTLPRPARETITDTLTHMLFHAINAP</sequence>
<reference evidence="4 5" key="1">
    <citation type="journal article" date="2014" name="Appl. Environ. Microbiol.">
        <title>Insights into the Microbial Degradation of Rubber and Gutta-Percha by Analysis of the Complete Genome of Nocardia nova SH22a.</title>
        <authorList>
            <person name="Luo Q."/>
            <person name="Hiessl S."/>
            <person name="Poehlein A."/>
            <person name="Daniel R."/>
            <person name="Steinbuchel A."/>
        </authorList>
    </citation>
    <scope>NUCLEOTIDE SEQUENCE [LARGE SCALE GENOMIC DNA]</scope>
    <source>
        <strain evidence="4">SH22a</strain>
    </source>
</reference>
<keyword evidence="1 2" id="KW-0238">DNA-binding</keyword>
<dbReference type="GO" id="GO:0003700">
    <property type="term" value="F:DNA-binding transcription factor activity"/>
    <property type="evidence" value="ECO:0007669"/>
    <property type="project" value="TreeGrafter"/>
</dbReference>
<dbReference type="HOGENOM" id="CLU_069356_13_2_11"/>
<dbReference type="eggNOG" id="COG1309">
    <property type="taxonomic scope" value="Bacteria"/>
</dbReference>
<evidence type="ECO:0000313" key="4">
    <source>
        <dbReference type="EMBL" id="AHH19556.1"/>
    </source>
</evidence>
<dbReference type="InterPro" id="IPR050109">
    <property type="entry name" value="HTH-type_TetR-like_transc_reg"/>
</dbReference>
<dbReference type="EMBL" id="CP006850">
    <property type="protein sequence ID" value="AHH19556.1"/>
    <property type="molecule type" value="Genomic_DNA"/>
</dbReference>
<dbReference type="AlphaFoldDB" id="W5TQN4"/>
<dbReference type="InterPro" id="IPR036271">
    <property type="entry name" value="Tet_transcr_reg_TetR-rel_C_sf"/>
</dbReference>
<evidence type="ECO:0000313" key="5">
    <source>
        <dbReference type="Proteomes" id="UP000019150"/>
    </source>
</evidence>
<accession>W5TQN4</accession>
<dbReference type="Gene3D" id="1.10.357.10">
    <property type="entry name" value="Tetracycline Repressor, domain 2"/>
    <property type="match status" value="1"/>
</dbReference>
<dbReference type="STRING" id="1415166.NONO_c47720"/>
<evidence type="ECO:0000256" key="2">
    <source>
        <dbReference type="PROSITE-ProRule" id="PRU00335"/>
    </source>
</evidence>
<feature type="DNA-binding region" description="H-T-H motif" evidence="2">
    <location>
        <begin position="23"/>
        <end position="42"/>
    </location>
</feature>
<dbReference type="PANTHER" id="PTHR30055">
    <property type="entry name" value="HTH-TYPE TRANSCRIPTIONAL REGULATOR RUTR"/>
    <property type="match status" value="1"/>
</dbReference>
<dbReference type="SUPFAM" id="SSF48498">
    <property type="entry name" value="Tetracyclin repressor-like, C-terminal domain"/>
    <property type="match status" value="1"/>
</dbReference>
<evidence type="ECO:0000259" key="3">
    <source>
        <dbReference type="PROSITE" id="PS50977"/>
    </source>
</evidence>
<dbReference type="InterPro" id="IPR001647">
    <property type="entry name" value="HTH_TetR"/>
</dbReference>
<dbReference type="KEGG" id="nno:NONO_c47720"/>
<proteinExistence type="predicted"/>
<dbReference type="SUPFAM" id="SSF46689">
    <property type="entry name" value="Homeodomain-like"/>
    <property type="match status" value="1"/>
</dbReference>
<dbReference type="Proteomes" id="UP000019150">
    <property type="component" value="Chromosome"/>
</dbReference>
<keyword evidence="5" id="KW-1185">Reference proteome</keyword>
<organism evidence="4 5">
    <name type="scientific">Nocardia nova SH22a</name>
    <dbReference type="NCBI Taxonomy" id="1415166"/>
    <lineage>
        <taxon>Bacteria</taxon>
        <taxon>Bacillati</taxon>
        <taxon>Actinomycetota</taxon>
        <taxon>Actinomycetes</taxon>
        <taxon>Mycobacteriales</taxon>
        <taxon>Nocardiaceae</taxon>
        <taxon>Nocardia</taxon>
    </lineage>
</organism>
<dbReference type="PANTHER" id="PTHR30055:SF226">
    <property type="entry name" value="HTH-TYPE TRANSCRIPTIONAL REGULATOR PKSA"/>
    <property type="match status" value="1"/>
</dbReference>
<evidence type="ECO:0000256" key="1">
    <source>
        <dbReference type="ARBA" id="ARBA00023125"/>
    </source>
</evidence>
<dbReference type="Pfam" id="PF00440">
    <property type="entry name" value="TetR_N"/>
    <property type="match status" value="1"/>
</dbReference>
<dbReference type="GO" id="GO:0000976">
    <property type="term" value="F:transcription cis-regulatory region binding"/>
    <property type="evidence" value="ECO:0007669"/>
    <property type="project" value="TreeGrafter"/>
</dbReference>